<dbReference type="Proteomes" id="UP000236520">
    <property type="component" value="Unassembled WGS sequence"/>
</dbReference>
<reference evidence="1 2" key="1">
    <citation type="submission" date="2015-09" db="EMBL/GenBank/DDBJ databases">
        <title>Genome sequence, genome mining and natural product profiling of a biocontrol bacterium Streptomyces malaysiensis F913.</title>
        <authorList>
            <person name="Xu Y."/>
            <person name="Wei J."/>
            <person name="Xie J."/>
            <person name="Li T."/>
            <person name="Zhou Z."/>
        </authorList>
    </citation>
    <scope>NUCLEOTIDE SEQUENCE [LARGE SCALE GENOMIC DNA]</scope>
    <source>
        <strain evidence="1 2">F913</strain>
    </source>
</reference>
<gene>
    <name evidence="1" type="ORF">SMF913_10159</name>
</gene>
<name>A0A2J7Z1I9_STRMQ</name>
<dbReference type="AlphaFoldDB" id="A0A2J7Z1I9"/>
<proteinExistence type="predicted"/>
<protein>
    <submittedName>
        <fullName evidence="1">Uncharacterized protein</fullName>
    </submittedName>
</protein>
<dbReference type="EMBL" id="LJIW01000001">
    <property type="protein sequence ID" value="PNG94134.1"/>
    <property type="molecule type" value="Genomic_DNA"/>
</dbReference>
<sequence>MVVEARRCSLGECGCQGGEAVMFLATVCRVIQRLGPLLVLKPVRRPRQAAGRSVVDRGRTLVPVRDRTRGHVFT</sequence>
<evidence type="ECO:0000313" key="2">
    <source>
        <dbReference type="Proteomes" id="UP000236520"/>
    </source>
</evidence>
<keyword evidence="2" id="KW-1185">Reference proteome</keyword>
<evidence type="ECO:0000313" key="1">
    <source>
        <dbReference type="EMBL" id="PNG94134.1"/>
    </source>
</evidence>
<comment type="caution">
    <text evidence="1">The sequence shown here is derived from an EMBL/GenBank/DDBJ whole genome shotgun (WGS) entry which is preliminary data.</text>
</comment>
<accession>A0A2J7Z1I9</accession>
<organism evidence="1 2">
    <name type="scientific">Streptomyces malaysiensis</name>
    <dbReference type="NCBI Taxonomy" id="92644"/>
    <lineage>
        <taxon>Bacteria</taxon>
        <taxon>Bacillati</taxon>
        <taxon>Actinomycetota</taxon>
        <taxon>Actinomycetes</taxon>
        <taxon>Kitasatosporales</taxon>
        <taxon>Streptomycetaceae</taxon>
        <taxon>Streptomyces</taxon>
        <taxon>Streptomyces violaceusniger group</taxon>
    </lineage>
</organism>